<dbReference type="GO" id="GO:0006508">
    <property type="term" value="P:proteolysis"/>
    <property type="evidence" value="ECO:0007669"/>
    <property type="project" value="UniProtKB-KW"/>
</dbReference>
<evidence type="ECO:0000313" key="6">
    <source>
        <dbReference type="Proteomes" id="UP000596660"/>
    </source>
</evidence>
<organism evidence="5 6">
    <name type="scientific">Chenopodium quinoa</name>
    <name type="common">Quinoa</name>
    <dbReference type="NCBI Taxonomy" id="63459"/>
    <lineage>
        <taxon>Eukaryota</taxon>
        <taxon>Viridiplantae</taxon>
        <taxon>Streptophyta</taxon>
        <taxon>Embryophyta</taxon>
        <taxon>Tracheophyta</taxon>
        <taxon>Spermatophyta</taxon>
        <taxon>Magnoliopsida</taxon>
        <taxon>eudicotyledons</taxon>
        <taxon>Gunneridae</taxon>
        <taxon>Pentapetalae</taxon>
        <taxon>Caryophyllales</taxon>
        <taxon>Chenopodiaceae</taxon>
        <taxon>Chenopodioideae</taxon>
        <taxon>Atripliceae</taxon>
        <taxon>Chenopodium</taxon>
    </lineage>
</organism>
<reference evidence="5" key="2">
    <citation type="submission" date="2021-03" db="UniProtKB">
        <authorList>
            <consortium name="EnsemblPlants"/>
        </authorList>
    </citation>
    <scope>IDENTIFICATION</scope>
</reference>
<protein>
    <recommendedName>
        <fullName evidence="4">Ubiquitin-like protease family profile domain-containing protein</fullName>
    </recommendedName>
</protein>
<keyword evidence="3" id="KW-0378">Hydrolase</keyword>
<dbReference type="Gramene" id="AUR62029691-RA">
    <property type="protein sequence ID" value="AUR62029691-RA:cds"/>
    <property type="gene ID" value="AUR62029691"/>
</dbReference>
<dbReference type="SUPFAM" id="SSF54001">
    <property type="entry name" value="Cysteine proteinases"/>
    <property type="match status" value="1"/>
</dbReference>
<comment type="similarity">
    <text evidence="1">Belongs to the peptidase C48 family.</text>
</comment>
<dbReference type="Gene3D" id="3.40.395.10">
    <property type="entry name" value="Adenoviral Proteinase, Chain A"/>
    <property type="match status" value="1"/>
</dbReference>
<evidence type="ECO:0000256" key="1">
    <source>
        <dbReference type="ARBA" id="ARBA00005234"/>
    </source>
</evidence>
<reference evidence="5" key="1">
    <citation type="journal article" date="2017" name="Nature">
        <title>The genome of Chenopodium quinoa.</title>
        <authorList>
            <person name="Jarvis D.E."/>
            <person name="Ho Y.S."/>
            <person name="Lightfoot D.J."/>
            <person name="Schmoeckel S.M."/>
            <person name="Li B."/>
            <person name="Borm T.J.A."/>
            <person name="Ohyanagi H."/>
            <person name="Mineta K."/>
            <person name="Michell C.T."/>
            <person name="Saber N."/>
            <person name="Kharbatia N.M."/>
            <person name="Rupper R.R."/>
            <person name="Sharp A.R."/>
            <person name="Dally N."/>
            <person name="Boughton B.A."/>
            <person name="Woo Y.H."/>
            <person name="Gao G."/>
            <person name="Schijlen E.G.W.M."/>
            <person name="Guo X."/>
            <person name="Momin A.A."/>
            <person name="Negrao S."/>
            <person name="Al-Babili S."/>
            <person name="Gehring C."/>
            <person name="Roessner U."/>
            <person name="Jung C."/>
            <person name="Murphy K."/>
            <person name="Arold S.T."/>
            <person name="Gojobori T."/>
            <person name="van der Linden C.G."/>
            <person name="van Loo E.N."/>
            <person name="Jellen E.N."/>
            <person name="Maughan P.J."/>
            <person name="Tester M."/>
        </authorList>
    </citation>
    <scope>NUCLEOTIDE SEQUENCE [LARGE SCALE GENOMIC DNA]</scope>
    <source>
        <strain evidence="5">cv. PI 614886</strain>
    </source>
</reference>
<dbReference type="GO" id="GO:0008234">
    <property type="term" value="F:cysteine-type peptidase activity"/>
    <property type="evidence" value="ECO:0007669"/>
    <property type="project" value="InterPro"/>
</dbReference>
<dbReference type="PROSITE" id="PS50600">
    <property type="entry name" value="ULP_PROTEASE"/>
    <property type="match status" value="1"/>
</dbReference>
<keyword evidence="2" id="KW-0645">Protease</keyword>
<feature type="domain" description="Ubiquitin-like protease family profile" evidence="4">
    <location>
        <begin position="328"/>
        <end position="509"/>
    </location>
</feature>
<proteinExistence type="inferred from homology"/>
<dbReference type="PANTHER" id="PTHR34835">
    <property type="entry name" value="OS07G0283600 PROTEIN-RELATED"/>
    <property type="match status" value="1"/>
</dbReference>
<keyword evidence="6" id="KW-1185">Reference proteome</keyword>
<accession>A0A803MHU3</accession>
<dbReference type="AlphaFoldDB" id="A0A803MHU3"/>
<dbReference type="Pfam" id="PF02902">
    <property type="entry name" value="Peptidase_C48"/>
    <property type="match status" value="1"/>
</dbReference>
<evidence type="ECO:0000259" key="4">
    <source>
        <dbReference type="PROSITE" id="PS50600"/>
    </source>
</evidence>
<dbReference type="EnsemblPlants" id="AUR62029691-RA">
    <property type="protein sequence ID" value="AUR62029691-RA:cds"/>
    <property type="gene ID" value="AUR62029691"/>
</dbReference>
<evidence type="ECO:0000256" key="2">
    <source>
        <dbReference type="ARBA" id="ARBA00022670"/>
    </source>
</evidence>
<dbReference type="Proteomes" id="UP000596660">
    <property type="component" value="Unplaced"/>
</dbReference>
<evidence type="ECO:0000313" key="5">
    <source>
        <dbReference type="EnsemblPlants" id="AUR62029691-RA:cds"/>
    </source>
</evidence>
<dbReference type="InterPro" id="IPR038765">
    <property type="entry name" value="Papain-like_cys_pep_sf"/>
</dbReference>
<name>A0A803MHU3_CHEQI</name>
<evidence type="ECO:0000256" key="3">
    <source>
        <dbReference type="ARBA" id="ARBA00022801"/>
    </source>
</evidence>
<dbReference type="InterPro" id="IPR003653">
    <property type="entry name" value="Peptidase_C48_C"/>
</dbReference>
<dbReference type="PANTHER" id="PTHR34835:SF34">
    <property type="entry name" value="OS08G0555500 PROTEIN"/>
    <property type="match status" value="1"/>
</dbReference>
<sequence>MTELLYNMLYKVVIDSSAGNDASASEGCRPCKLSADVFRDNSLSGGGKMKELSKVIERCSMELKRPENVNCRVESFGATISKFDEDKRKLVKEMGFAGLSMVTIDGKEFGFSPIQVHWVLGIPMRKKSVPKKATEEMSSMLDRVRSRYSRTTPSLVEGIPRQSRQSLVEAVEGPLEDPSDFKIAFLLLAINVKAAYGRAHEMNTEDVMPLKRPAVVMEEVYQSMFNAVHSQQECVDVVDELINIRCVKKRRYGYFKKKDLASGSGDAHVQPDLNVHDYAVDSPLMSGDVMDDNELDHRNLQSPTAYELDFDLDLDRDTESQNDTDSHKRERERELYLLVELELGLEFQFAIDLYVSAAGKLYEKVWAARYADRSKRFMLDPMFAMRVFQRREMVINTRVFTPQMDGVRPKRINVVFVPVLFEGHWWCVAFSVNREEILVIDSIQTSSASEVHSANVDHLAYAMDLVFQSLDPKWEVGTVTAWRRTSLQMAQQGDLHSCGVHMLAAIKRNAERLLTDVKLDDDINLQRSWLLWEDLMSEFNEVRSDVVTLLSPQTKH</sequence>